<gene>
    <name evidence="1" type="ORF">M153_1100020110</name>
</gene>
<dbReference type="Proteomes" id="UP000051530">
    <property type="component" value="Unassembled WGS sequence"/>
</dbReference>
<protein>
    <submittedName>
        <fullName evidence="1">Uncharacterized protein</fullName>
    </submittedName>
</protein>
<evidence type="ECO:0000313" key="1">
    <source>
        <dbReference type="EMBL" id="KRH95240.1"/>
    </source>
</evidence>
<reference evidence="1 2" key="1">
    <citation type="submission" date="2015-07" db="EMBL/GenBank/DDBJ databases">
        <title>The genome of Pseudoloma neurophilia, a relevant intracellular parasite of the zebrafish.</title>
        <authorList>
            <person name="Ndikumana S."/>
            <person name="Pelin A."/>
            <person name="Sanders J."/>
            <person name="Corradi N."/>
        </authorList>
    </citation>
    <scope>NUCLEOTIDE SEQUENCE [LARGE SCALE GENOMIC DNA]</scope>
    <source>
        <strain evidence="1 2">MK1</strain>
    </source>
</reference>
<evidence type="ECO:0000313" key="2">
    <source>
        <dbReference type="Proteomes" id="UP000051530"/>
    </source>
</evidence>
<accession>A0A0R0M1M7</accession>
<comment type="caution">
    <text evidence="1">The sequence shown here is derived from an EMBL/GenBank/DDBJ whole genome shotgun (WGS) entry which is preliminary data.</text>
</comment>
<sequence length="99" mass="11882">MQHDQYFFNPARISKAQKLVKSDKKPIPFILFNIQFTKREVYFRKVDRSEFSESQMELIKKINGVSSVKFHKFFGFMVIDTNIFTNLNLEWLIIAEKEK</sequence>
<dbReference type="EMBL" id="LGUB01000002">
    <property type="protein sequence ID" value="KRH95240.1"/>
    <property type="molecule type" value="Genomic_DNA"/>
</dbReference>
<dbReference type="VEuPathDB" id="MicrosporidiaDB:M153_1100020110"/>
<organism evidence="1 2">
    <name type="scientific">Pseudoloma neurophilia</name>
    <dbReference type="NCBI Taxonomy" id="146866"/>
    <lineage>
        <taxon>Eukaryota</taxon>
        <taxon>Fungi</taxon>
        <taxon>Fungi incertae sedis</taxon>
        <taxon>Microsporidia</taxon>
        <taxon>Pseudoloma</taxon>
    </lineage>
</organism>
<name>A0A0R0M1M7_9MICR</name>
<dbReference type="AlphaFoldDB" id="A0A0R0M1M7"/>
<keyword evidence="2" id="KW-1185">Reference proteome</keyword>
<proteinExistence type="predicted"/>